<evidence type="ECO:0000256" key="8">
    <source>
        <dbReference type="SAM" id="MobiDB-lite"/>
    </source>
</evidence>
<dbReference type="GO" id="GO:0003713">
    <property type="term" value="F:transcription coactivator activity"/>
    <property type="evidence" value="ECO:0007669"/>
    <property type="project" value="TreeGrafter"/>
</dbReference>
<feature type="domain" description="Fibronectin type-III" evidence="9">
    <location>
        <begin position="828"/>
        <end position="1142"/>
    </location>
</feature>
<dbReference type="Proteomes" id="UP001497623">
    <property type="component" value="Unassembled WGS sequence"/>
</dbReference>
<keyword evidence="6" id="KW-0539">Nucleus</keyword>
<keyword evidence="11" id="KW-1185">Reference proteome</keyword>
<feature type="compositionally biased region" description="Polar residues" evidence="8">
    <location>
        <begin position="923"/>
        <end position="942"/>
    </location>
</feature>
<feature type="domain" description="Fibronectin type-III" evidence="9">
    <location>
        <begin position="1158"/>
        <end position="1259"/>
    </location>
</feature>
<keyword evidence="4" id="KW-0677">Repeat</keyword>
<dbReference type="InterPro" id="IPR043536">
    <property type="entry name" value="HCF1/2"/>
</dbReference>
<proteinExistence type="predicted"/>
<dbReference type="InterPro" id="IPR003961">
    <property type="entry name" value="FN3_dom"/>
</dbReference>
<evidence type="ECO:0000313" key="10">
    <source>
        <dbReference type="EMBL" id="CAL4095945.1"/>
    </source>
</evidence>
<feature type="compositionally biased region" description="Low complexity" evidence="8">
    <location>
        <begin position="877"/>
        <end position="888"/>
    </location>
</feature>
<evidence type="ECO:0000259" key="9">
    <source>
        <dbReference type="SMART" id="SM00060"/>
    </source>
</evidence>
<dbReference type="GO" id="GO:0035097">
    <property type="term" value="C:histone methyltransferase complex"/>
    <property type="evidence" value="ECO:0007669"/>
    <property type="project" value="TreeGrafter"/>
</dbReference>
<dbReference type="PANTHER" id="PTHR46003">
    <property type="entry name" value="HOST CELL FACTOR"/>
    <property type="match status" value="1"/>
</dbReference>
<sequence>MAAPILKWKRVTTTTGPQPRPRHGHRAVAIKDLMVVFGGGNEGIVDELHVYNTATNQWFVPPVKGDVPPGCAAYGFVVDGTRILVFGGMVEYGKYSAELYELQASRWEWKRVKPRPPRNGPPPCPRLGHSFTIIGNKVYLFGGLANDSEDPKNNIPKYLNDLYTLELRPNSSVMSWDIPDTYGVPPPPRESHTGVAYTSKDKPKLVIYGGMSGTRLGDLWILDVTSMTWERPTVGGVHPLPRSLHSATLLGQKMYVFGGWVPLVMEELKGPNNEKSEWKCTNTLAVLNLETMTWEAAMMDKFEEQMPRARAGHCSVGIHTRLFVWSGRDGYRKAWNNQVCCKDLWYLETGVSGGPGRVQLVRASTTTLEVCWGATPTADAYLLQIQKYDIPVNSSVSSPTTPTNTPAALSGTPASPASKPITLTQTVLRPATPGAVTPLAPTSPTSPQTIRAGGNIVRVRTPGAGQIKVIGASGATTQILRAGSLAAAGTTPVTAGGTAGMSGIAALAAAAAATQKITTNTGGANSTIAPTTVKVVQPSTLVTPQGVKVATTIAGQTVRLVSPSGQVINTSGTTVAGPGGKQFILQKSGIPGAQPQIVTLVKTSKGLTPMSKVNLVQSKAGGGVGGGATIVKLVTTQAGGTGGKPIMTTATTPGGQILTLPAGAATAQGKNMVPHGPHNIVIAKQQLGTTTVGGKQTIVITKPGSAGVGGVIRPQTSQIIVVTTASAIRTLQTSTATTTQAGVSQSPQVVSAAGGMKMIVVSSGGLAAGSTTTSISKPMTITVAGSQGSATTAATATTKTVTMATGGQIIAMPAGGLLQSGQQALTIGGKPLTVQVTTAGGQKTVTLVTSQPGTTSIGAQGATTTTMATATTATPTAATSTATIQPSTSVAGSGDGPVTSDAGLAALAAEAGLIDGPIAATTGGDQQASTHQQQGSTSSEGATTPAAVVLGKTDCATPTSQSKPGETTEGEAATSKSESSQQDQSTPEIKQEPMETNENQPEVPGSSSSQPSSSSGEVSEAADALSTLASACINSSLTTTPATSAPAMAVKDGHLLANGIKQEPGEMKKPECEWFDVGIIRGTVCTVQAYYLPTEADVLKNQTYTDAEGEVQERKASGIEVKLQPGTAYKFRVAGINACGRGTWSEVSAFKTCLPGYPGAPSAIKISKSAEGAHLSWEPPQNAAGDIVEYSVYLAIRNAATQAQESGSGGAHLAFMRVYCGANNQCTVLNTQLAAAHIDTTNKPAIIFRIAARNDKGYGPATQVRWLQDSVVGGASSGGTKVVMRRPATTDSRSPVAVKKFKADGDSML</sequence>
<keyword evidence="7" id="KW-0131">Cell cycle</keyword>
<dbReference type="SUPFAM" id="SSF49265">
    <property type="entry name" value="Fibronectin type III"/>
    <property type="match status" value="1"/>
</dbReference>
<dbReference type="SUPFAM" id="SSF117281">
    <property type="entry name" value="Kelch motif"/>
    <property type="match status" value="1"/>
</dbReference>
<dbReference type="CDD" id="cd00063">
    <property type="entry name" value="FN3"/>
    <property type="match status" value="2"/>
</dbReference>
<dbReference type="Gene3D" id="2.60.40.10">
    <property type="entry name" value="Immunoglobulins"/>
    <property type="match status" value="2"/>
</dbReference>
<dbReference type="InterPro" id="IPR059124">
    <property type="entry name" value="Kelch_HCF"/>
</dbReference>
<evidence type="ECO:0000256" key="6">
    <source>
        <dbReference type="ARBA" id="ARBA00023242"/>
    </source>
</evidence>
<evidence type="ECO:0000256" key="5">
    <source>
        <dbReference type="ARBA" id="ARBA00022813"/>
    </source>
</evidence>
<dbReference type="FunFam" id="2.120.10.80:FF:000008">
    <property type="entry name" value="host cell factor 1 isoform X1"/>
    <property type="match status" value="1"/>
</dbReference>
<accession>A0AAV2QUW5</accession>
<dbReference type="InterPro" id="IPR036116">
    <property type="entry name" value="FN3_sf"/>
</dbReference>
<evidence type="ECO:0000256" key="7">
    <source>
        <dbReference type="ARBA" id="ARBA00023306"/>
    </source>
</evidence>
<comment type="subcellular location">
    <subcellularLocation>
        <location evidence="1">Nucleus</location>
    </subcellularLocation>
</comment>
<feature type="compositionally biased region" description="Low complexity" evidence="8">
    <location>
        <begin position="1000"/>
        <end position="1019"/>
    </location>
</feature>
<feature type="region of interest" description="Disordered" evidence="8">
    <location>
        <begin position="394"/>
        <end position="417"/>
    </location>
</feature>
<evidence type="ECO:0000256" key="2">
    <source>
        <dbReference type="ARBA" id="ARBA00022441"/>
    </source>
</evidence>
<feature type="compositionally biased region" description="Polar residues" evidence="8">
    <location>
        <begin position="956"/>
        <end position="965"/>
    </location>
</feature>
<feature type="region of interest" description="Disordered" evidence="8">
    <location>
        <begin position="877"/>
        <end position="896"/>
    </location>
</feature>
<evidence type="ECO:0000313" key="11">
    <source>
        <dbReference type="Proteomes" id="UP001497623"/>
    </source>
</evidence>
<keyword evidence="3" id="KW-0597">Phosphoprotein</keyword>
<dbReference type="FunFam" id="2.120.10.80:FF:000015">
    <property type="entry name" value="host cell factor 1 isoform X1"/>
    <property type="match status" value="1"/>
</dbReference>
<keyword evidence="2" id="KW-0880">Kelch repeat</keyword>
<keyword evidence="5" id="KW-0068">Autocatalytic cleavage</keyword>
<dbReference type="EMBL" id="CAXKWB010009742">
    <property type="protein sequence ID" value="CAL4095945.1"/>
    <property type="molecule type" value="Genomic_DNA"/>
</dbReference>
<dbReference type="SMART" id="SM00060">
    <property type="entry name" value="FN3"/>
    <property type="match status" value="2"/>
</dbReference>
<organism evidence="10 11">
    <name type="scientific">Meganyctiphanes norvegica</name>
    <name type="common">Northern krill</name>
    <name type="synonym">Thysanopoda norvegica</name>
    <dbReference type="NCBI Taxonomy" id="48144"/>
    <lineage>
        <taxon>Eukaryota</taxon>
        <taxon>Metazoa</taxon>
        <taxon>Ecdysozoa</taxon>
        <taxon>Arthropoda</taxon>
        <taxon>Crustacea</taxon>
        <taxon>Multicrustacea</taxon>
        <taxon>Malacostraca</taxon>
        <taxon>Eumalacostraca</taxon>
        <taxon>Eucarida</taxon>
        <taxon>Euphausiacea</taxon>
        <taxon>Euphausiidae</taxon>
        <taxon>Meganyctiphanes</taxon>
    </lineage>
</organism>
<gene>
    <name evidence="10" type="ORF">MNOR_LOCUS15529</name>
</gene>
<dbReference type="GO" id="GO:0006338">
    <property type="term" value="P:chromatin remodeling"/>
    <property type="evidence" value="ECO:0007669"/>
    <property type="project" value="TreeGrafter"/>
</dbReference>
<reference evidence="10 11" key="1">
    <citation type="submission" date="2024-05" db="EMBL/GenBank/DDBJ databases">
        <authorList>
            <person name="Wallberg A."/>
        </authorList>
    </citation>
    <scope>NUCLEOTIDE SEQUENCE [LARGE SCALE GENOMIC DNA]</scope>
</reference>
<feature type="non-terminal residue" evidence="10">
    <location>
        <position position="1309"/>
    </location>
</feature>
<protein>
    <recommendedName>
        <fullName evidence="9">Fibronectin type-III domain-containing protein</fullName>
    </recommendedName>
</protein>
<dbReference type="Gene3D" id="2.120.10.80">
    <property type="entry name" value="Kelch-type beta propeller"/>
    <property type="match status" value="2"/>
</dbReference>
<dbReference type="Pfam" id="PF13854">
    <property type="entry name" value="Kelch_HCF"/>
    <property type="match status" value="1"/>
</dbReference>
<evidence type="ECO:0000256" key="3">
    <source>
        <dbReference type="ARBA" id="ARBA00022553"/>
    </source>
</evidence>
<dbReference type="InterPro" id="IPR013783">
    <property type="entry name" value="Ig-like_fold"/>
</dbReference>
<feature type="compositionally biased region" description="Low complexity" evidence="8">
    <location>
        <begin position="394"/>
        <end position="406"/>
    </location>
</feature>
<feature type="region of interest" description="Disordered" evidence="8">
    <location>
        <begin position="954"/>
        <end position="1022"/>
    </location>
</feature>
<dbReference type="PANTHER" id="PTHR46003:SF1">
    <property type="entry name" value="HOST CELL FACTOR"/>
    <property type="match status" value="1"/>
</dbReference>
<comment type="caution">
    <text evidence="10">The sequence shown here is derived from an EMBL/GenBank/DDBJ whole genome shotgun (WGS) entry which is preliminary data.</text>
</comment>
<evidence type="ECO:0000256" key="4">
    <source>
        <dbReference type="ARBA" id="ARBA00022737"/>
    </source>
</evidence>
<evidence type="ECO:0000256" key="1">
    <source>
        <dbReference type="ARBA" id="ARBA00004123"/>
    </source>
</evidence>
<feature type="region of interest" description="Disordered" evidence="8">
    <location>
        <begin position="918"/>
        <end position="942"/>
    </location>
</feature>
<dbReference type="Gene3D" id="6.10.250.2590">
    <property type="match status" value="1"/>
</dbReference>
<name>A0AAV2QUW5_MEGNR</name>
<feature type="compositionally biased region" description="Polar residues" evidence="8">
    <location>
        <begin position="974"/>
        <end position="999"/>
    </location>
</feature>
<dbReference type="InterPro" id="IPR015915">
    <property type="entry name" value="Kelch-typ_b-propeller"/>
</dbReference>